<evidence type="ECO:0000256" key="8">
    <source>
        <dbReference type="SAM" id="Coils"/>
    </source>
</evidence>
<name>A0A9P8RT26_9PEZI</name>
<dbReference type="GO" id="GO:0000775">
    <property type="term" value="C:chromosome, centromeric region"/>
    <property type="evidence" value="ECO:0007669"/>
    <property type="project" value="UniProtKB-SubCell"/>
</dbReference>
<comment type="similarity">
    <text evidence="3">Belongs to the CENP-K/MCM22 family.</text>
</comment>
<keyword evidence="6" id="KW-0539">Nucleus</keyword>
<sequence>MGPPPSNLIASLRSLYDDGQSQRLEGLSLDDSEDDLATIHQKQAKYEARLDQTIQELKEQVREQEEALERGLPLNQPPDKRARLDQLNAIESSFTSLTSEPPSIPPPDSPLAVLLALRHNHQLVTETSSSIKSVQAQLSGVQSRLQAEEFSLNDARLITQGLETRIEGLRASQTERASKTSSQVAKDLLRDLQRRKSNYEREAKRLVKAFNEFIDEHLAPMLAAEELGGPVVGGLVKVQDLTLQAGFSQQGKAKKLKTDVDVDKRQRRIDEIWGREVDNEGVDREGRSEKDIAGAEIRALTEQLLNASSSVARGSSGAYVALERDSAAARFLVRAKIAQFHPRDATKLRLIDFGKDLDVY</sequence>
<keyword evidence="10" id="KW-1185">Reference proteome</keyword>
<proteinExistence type="inferred from homology"/>
<dbReference type="PANTHER" id="PTHR14401">
    <property type="entry name" value="CENTROMERE PROTEIN K"/>
    <property type="match status" value="1"/>
</dbReference>
<comment type="caution">
    <text evidence="9">The sequence shown here is derived from an EMBL/GenBank/DDBJ whole genome shotgun (WGS) entry which is preliminary data.</text>
</comment>
<dbReference type="GO" id="GO:0000070">
    <property type="term" value="P:mitotic sister chromatid segregation"/>
    <property type="evidence" value="ECO:0007669"/>
    <property type="project" value="TreeGrafter"/>
</dbReference>
<keyword evidence="7" id="KW-0137">Centromere</keyword>
<protein>
    <submittedName>
        <fullName evidence="9">Uncharacterized protein</fullName>
    </submittedName>
</protein>
<dbReference type="AlphaFoldDB" id="A0A9P8RT26"/>
<dbReference type="GO" id="GO:0051382">
    <property type="term" value="P:kinetochore assembly"/>
    <property type="evidence" value="ECO:0007669"/>
    <property type="project" value="InterPro"/>
</dbReference>
<keyword evidence="5 8" id="KW-0175">Coiled coil</keyword>
<dbReference type="PANTHER" id="PTHR14401:SF6">
    <property type="entry name" value="CENTROMERE PROTEIN K"/>
    <property type="match status" value="1"/>
</dbReference>
<feature type="coiled-coil region" evidence="8">
    <location>
        <begin position="182"/>
        <end position="216"/>
    </location>
</feature>
<gene>
    <name evidence="9" type="ORF">GP486_001479</name>
</gene>
<evidence type="ECO:0000256" key="3">
    <source>
        <dbReference type="ARBA" id="ARBA00005795"/>
    </source>
</evidence>
<accession>A0A9P8RT26</accession>
<organism evidence="9 10">
    <name type="scientific">Trichoglossum hirsutum</name>
    <dbReference type="NCBI Taxonomy" id="265104"/>
    <lineage>
        <taxon>Eukaryota</taxon>
        <taxon>Fungi</taxon>
        <taxon>Dikarya</taxon>
        <taxon>Ascomycota</taxon>
        <taxon>Pezizomycotina</taxon>
        <taxon>Geoglossomycetes</taxon>
        <taxon>Geoglossales</taxon>
        <taxon>Geoglossaceae</taxon>
        <taxon>Trichoglossum</taxon>
    </lineage>
</organism>
<dbReference type="EMBL" id="JAGHQM010000133">
    <property type="protein sequence ID" value="KAH0565128.1"/>
    <property type="molecule type" value="Genomic_DNA"/>
</dbReference>
<dbReference type="GO" id="GO:0005634">
    <property type="term" value="C:nucleus"/>
    <property type="evidence" value="ECO:0007669"/>
    <property type="project" value="UniProtKB-SubCell"/>
</dbReference>
<keyword evidence="4" id="KW-0158">Chromosome</keyword>
<dbReference type="InterPro" id="IPR020993">
    <property type="entry name" value="Centromere_CenpK"/>
</dbReference>
<evidence type="ECO:0000256" key="2">
    <source>
        <dbReference type="ARBA" id="ARBA00004584"/>
    </source>
</evidence>
<evidence type="ECO:0000256" key="1">
    <source>
        <dbReference type="ARBA" id="ARBA00004123"/>
    </source>
</evidence>
<evidence type="ECO:0000256" key="6">
    <source>
        <dbReference type="ARBA" id="ARBA00023242"/>
    </source>
</evidence>
<feature type="coiled-coil region" evidence="8">
    <location>
        <begin position="43"/>
        <end position="70"/>
    </location>
</feature>
<evidence type="ECO:0000256" key="7">
    <source>
        <dbReference type="ARBA" id="ARBA00023328"/>
    </source>
</evidence>
<comment type="subcellular location">
    <subcellularLocation>
        <location evidence="2">Chromosome</location>
        <location evidence="2">Centromere</location>
    </subcellularLocation>
    <subcellularLocation>
        <location evidence="1">Nucleus</location>
    </subcellularLocation>
</comment>
<evidence type="ECO:0000313" key="9">
    <source>
        <dbReference type="EMBL" id="KAH0565128.1"/>
    </source>
</evidence>
<evidence type="ECO:0000256" key="5">
    <source>
        <dbReference type="ARBA" id="ARBA00023054"/>
    </source>
</evidence>
<evidence type="ECO:0000313" key="10">
    <source>
        <dbReference type="Proteomes" id="UP000750711"/>
    </source>
</evidence>
<reference evidence="9" key="1">
    <citation type="submission" date="2021-03" db="EMBL/GenBank/DDBJ databases">
        <title>Comparative genomics and phylogenomic investigation of the class Geoglossomycetes provide insights into ecological specialization and systematics.</title>
        <authorList>
            <person name="Melie T."/>
            <person name="Pirro S."/>
            <person name="Miller A.N."/>
            <person name="Quandt A."/>
        </authorList>
    </citation>
    <scope>NUCLEOTIDE SEQUENCE</scope>
    <source>
        <strain evidence="9">CAQ_001_2017</strain>
    </source>
</reference>
<evidence type="ECO:0000256" key="4">
    <source>
        <dbReference type="ARBA" id="ARBA00022454"/>
    </source>
</evidence>
<dbReference type="Proteomes" id="UP000750711">
    <property type="component" value="Unassembled WGS sequence"/>
</dbReference>